<accession>A0AA88H6U6</accession>
<evidence type="ECO:0000313" key="2">
    <source>
        <dbReference type="Proteomes" id="UP001187531"/>
    </source>
</evidence>
<dbReference type="EMBL" id="JAVRJZ010000021">
    <property type="protein sequence ID" value="KAK2704614.1"/>
    <property type="molecule type" value="Genomic_DNA"/>
</dbReference>
<protein>
    <recommendedName>
        <fullName evidence="3">Reverse transcriptase domain-containing protein</fullName>
    </recommendedName>
</protein>
<dbReference type="Gene3D" id="3.30.70.270">
    <property type="match status" value="1"/>
</dbReference>
<name>A0AA88H6U6_ARTSF</name>
<sequence length="88" mass="9862">MSQPSCMAQLFYAKWMPAQDEFQRHMEEAFEGLGGVTIIIDDILVYGSNQEEHDRKLKAVMERALKKAINSTKTNAVSAQAVYAILAI</sequence>
<dbReference type="InterPro" id="IPR043502">
    <property type="entry name" value="DNA/RNA_pol_sf"/>
</dbReference>
<gene>
    <name evidence="1" type="ORF">QYM36_016868</name>
</gene>
<organism evidence="1 2">
    <name type="scientific">Artemia franciscana</name>
    <name type="common">Brine shrimp</name>
    <name type="synonym">Artemia sanfranciscana</name>
    <dbReference type="NCBI Taxonomy" id="6661"/>
    <lineage>
        <taxon>Eukaryota</taxon>
        <taxon>Metazoa</taxon>
        <taxon>Ecdysozoa</taxon>
        <taxon>Arthropoda</taxon>
        <taxon>Crustacea</taxon>
        <taxon>Branchiopoda</taxon>
        <taxon>Anostraca</taxon>
        <taxon>Artemiidae</taxon>
        <taxon>Artemia</taxon>
    </lineage>
</organism>
<dbReference type="InterPro" id="IPR043128">
    <property type="entry name" value="Rev_trsase/Diguanyl_cyclase"/>
</dbReference>
<dbReference type="GO" id="GO:0071897">
    <property type="term" value="P:DNA biosynthetic process"/>
    <property type="evidence" value="ECO:0007669"/>
    <property type="project" value="UniProtKB-ARBA"/>
</dbReference>
<keyword evidence="2" id="KW-1185">Reference proteome</keyword>
<evidence type="ECO:0000313" key="1">
    <source>
        <dbReference type="EMBL" id="KAK2704614.1"/>
    </source>
</evidence>
<evidence type="ECO:0008006" key="3">
    <source>
        <dbReference type="Google" id="ProtNLM"/>
    </source>
</evidence>
<comment type="caution">
    <text evidence="1">The sequence shown here is derived from an EMBL/GenBank/DDBJ whole genome shotgun (WGS) entry which is preliminary data.</text>
</comment>
<dbReference type="SUPFAM" id="SSF56672">
    <property type="entry name" value="DNA/RNA polymerases"/>
    <property type="match status" value="1"/>
</dbReference>
<proteinExistence type="predicted"/>
<reference evidence="1" key="1">
    <citation type="submission" date="2023-07" db="EMBL/GenBank/DDBJ databases">
        <title>Chromosome-level genome assembly of Artemia franciscana.</title>
        <authorList>
            <person name="Jo E."/>
        </authorList>
    </citation>
    <scope>NUCLEOTIDE SEQUENCE</scope>
    <source>
        <tissue evidence="1">Whole body</tissue>
    </source>
</reference>
<dbReference type="AlphaFoldDB" id="A0AA88H6U6"/>
<dbReference type="Proteomes" id="UP001187531">
    <property type="component" value="Unassembled WGS sequence"/>
</dbReference>